<feature type="domain" description="Aminotransferase class I/classII large" evidence="6">
    <location>
        <begin position="90"/>
        <end position="289"/>
    </location>
</feature>
<dbReference type="InterPro" id="IPR050478">
    <property type="entry name" value="Ethylene_sulfur-biosynth"/>
</dbReference>
<keyword evidence="4 7" id="KW-0808">Transferase</keyword>
<dbReference type="PANTHER" id="PTHR43795">
    <property type="entry name" value="BIFUNCTIONAL ASPARTATE AMINOTRANSFERASE AND GLUTAMATE/ASPARTATE-PREPHENATE AMINOTRANSFERASE-RELATED"/>
    <property type="match status" value="1"/>
</dbReference>
<name>A0A9P4UFX3_9PLEO</name>
<evidence type="ECO:0000259" key="6">
    <source>
        <dbReference type="Pfam" id="PF00155"/>
    </source>
</evidence>
<accession>A0A9P4UFX3</accession>
<dbReference type="SUPFAM" id="SSF53383">
    <property type="entry name" value="PLP-dependent transferases"/>
    <property type="match status" value="1"/>
</dbReference>
<organism evidence="7 8">
    <name type="scientific">Karstenula rhodostoma CBS 690.94</name>
    <dbReference type="NCBI Taxonomy" id="1392251"/>
    <lineage>
        <taxon>Eukaryota</taxon>
        <taxon>Fungi</taxon>
        <taxon>Dikarya</taxon>
        <taxon>Ascomycota</taxon>
        <taxon>Pezizomycotina</taxon>
        <taxon>Dothideomycetes</taxon>
        <taxon>Pleosporomycetidae</taxon>
        <taxon>Pleosporales</taxon>
        <taxon>Massarineae</taxon>
        <taxon>Didymosphaeriaceae</taxon>
        <taxon>Karstenula</taxon>
    </lineage>
</organism>
<dbReference type="InterPro" id="IPR004839">
    <property type="entry name" value="Aminotransferase_I/II_large"/>
</dbReference>
<dbReference type="OrthoDB" id="7042322at2759"/>
<evidence type="ECO:0000256" key="2">
    <source>
        <dbReference type="ARBA" id="ARBA00007441"/>
    </source>
</evidence>
<keyword evidence="3" id="KW-0032">Aminotransferase</keyword>
<dbReference type="GO" id="GO:0030170">
    <property type="term" value="F:pyridoxal phosphate binding"/>
    <property type="evidence" value="ECO:0007669"/>
    <property type="project" value="InterPro"/>
</dbReference>
<evidence type="ECO:0000256" key="4">
    <source>
        <dbReference type="ARBA" id="ARBA00022679"/>
    </source>
</evidence>
<dbReference type="PANTHER" id="PTHR43795:SF32">
    <property type="entry name" value="AMINOTRANSFERASE GLII-RELATED"/>
    <property type="match status" value="1"/>
</dbReference>
<sequence length="373" mass="41222">MHSQVGSPQHSDVKADPGLSSRMQATLRALAPTPHDVASQAFANDSTTIDLSTAQSELIRPELLEFLKTLVEDKITEKTFAVPAGDGGDTLTRESLASFFNTSFNPIHTVKPEHIVLTAGASDALESVIHAICDEGDSIVVPGPYWFGFDRITRARQNVNIVVARPPTYQNFDNYLLPSIQAAYDFAADKSRIKAVLICNPHNPTSRCYTRKSLIECMEFCQERGLHFISDEIYALTALNDTPRNSSRFVSALSLTEPLVPEGAVKIDPSRVHVIWAASKLFGSSGFRILHITFVTPTDGIFVFARLARHAQSIEDEQDFFHRLALQGVLLGPGNVYKGVDKDFGWARIRFSIPVKVMEVALERITTFLTMEG</sequence>
<evidence type="ECO:0000256" key="3">
    <source>
        <dbReference type="ARBA" id="ARBA00022576"/>
    </source>
</evidence>
<dbReference type="EMBL" id="MU001495">
    <property type="protein sequence ID" value="KAF2448986.1"/>
    <property type="molecule type" value="Genomic_DNA"/>
</dbReference>
<evidence type="ECO:0000256" key="5">
    <source>
        <dbReference type="ARBA" id="ARBA00022898"/>
    </source>
</evidence>
<comment type="caution">
    <text evidence="7">The sequence shown here is derived from an EMBL/GenBank/DDBJ whole genome shotgun (WGS) entry which is preliminary data.</text>
</comment>
<dbReference type="InterPro" id="IPR015422">
    <property type="entry name" value="PyrdxlP-dep_Trfase_small"/>
</dbReference>
<dbReference type="AlphaFoldDB" id="A0A9P4UFX3"/>
<dbReference type="Gene3D" id="3.90.1150.10">
    <property type="entry name" value="Aspartate Aminotransferase, domain 1"/>
    <property type="match status" value="2"/>
</dbReference>
<evidence type="ECO:0000256" key="1">
    <source>
        <dbReference type="ARBA" id="ARBA00001933"/>
    </source>
</evidence>
<comment type="cofactor">
    <cofactor evidence="1">
        <name>pyridoxal 5'-phosphate</name>
        <dbReference type="ChEBI" id="CHEBI:597326"/>
    </cofactor>
</comment>
<keyword evidence="5" id="KW-0663">Pyridoxal phosphate</keyword>
<comment type="similarity">
    <text evidence="2">Belongs to the class-I pyridoxal-phosphate-dependent aminotransferase family.</text>
</comment>
<dbReference type="Pfam" id="PF00155">
    <property type="entry name" value="Aminotran_1_2"/>
    <property type="match status" value="1"/>
</dbReference>
<dbReference type="InterPro" id="IPR015421">
    <property type="entry name" value="PyrdxlP-dep_Trfase_major"/>
</dbReference>
<evidence type="ECO:0000313" key="7">
    <source>
        <dbReference type="EMBL" id="KAF2448986.1"/>
    </source>
</evidence>
<keyword evidence="8" id="KW-1185">Reference proteome</keyword>
<dbReference type="PRINTS" id="PR00753">
    <property type="entry name" value="ACCSYNTHASE"/>
</dbReference>
<dbReference type="GO" id="GO:0006520">
    <property type="term" value="P:amino acid metabolic process"/>
    <property type="evidence" value="ECO:0007669"/>
    <property type="project" value="TreeGrafter"/>
</dbReference>
<protein>
    <submittedName>
        <fullName evidence="7">PLP-dependent transferase</fullName>
    </submittedName>
</protein>
<gene>
    <name evidence="7" type="ORF">P171DRAFT_353092</name>
</gene>
<dbReference type="Gene3D" id="3.40.640.10">
    <property type="entry name" value="Type I PLP-dependent aspartate aminotransferase-like (Major domain)"/>
    <property type="match status" value="1"/>
</dbReference>
<dbReference type="GO" id="GO:0008483">
    <property type="term" value="F:transaminase activity"/>
    <property type="evidence" value="ECO:0007669"/>
    <property type="project" value="UniProtKB-KW"/>
</dbReference>
<dbReference type="InterPro" id="IPR015424">
    <property type="entry name" value="PyrdxlP-dep_Trfase"/>
</dbReference>
<evidence type="ECO:0000313" key="8">
    <source>
        <dbReference type="Proteomes" id="UP000799764"/>
    </source>
</evidence>
<reference evidence="7" key="1">
    <citation type="journal article" date="2020" name="Stud. Mycol.">
        <title>101 Dothideomycetes genomes: a test case for predicting lifestyles and emergence of pathogens.</title>
        <authorList>
            <person name="Haridas S."/>
            <person name="Albert R."/>
            <person name="Binder M."/>
            <person name="Bloem J."/>
            <person name="Labutti K."/>
            <person name="Salamov A."/>
            <person name="Andreopoulos B."/>
            <person name="Baker S."/>
            <person name="Barry K."/>
            <person name="Bills G."/>
            <person name="Bluhm B."/>
            <person name="Cannon C."/>
            <person name="Castanera R."/>
            <person name="Culley D."/>
            <person name="Daum C."/>
            <person name="Ezra D."/>
            <person name="Gonzalez J."/>
            <person name="Henrissat B."/>
            <person name="Kuo A."/>
            <person name="Liang C."/>
            <person name="Lipzen A."/>
            <person name="Lutzoni F."/>
            <person name="Magnuson J."/>
            <person name="Mondo S."/>
            <person name="Nolan M."/>
            <person name="Ohm R."/>
            <person name="Pangilinan J."/>
            <person name="Park H.-J."/>
            <person name="Ramirez L."/>
            <person name="Alfaro M."/>
            <person name="Sun H."/>
            <person name="Tritt A."/>
            <person name="Yoshinaga Y."/>
            <person name="Zwiers L.-H."/>
            <person name="Turgeon B."/>
            <person name="Goodwin S."/>
            <person name="Spatafora J."/>
            <person name="Crous P."/>
            <person name="Grigoriev I."/>
        </authorList>
    </citation>
    <scope>NUCLEOTIDE SEQUENCE</scope>
    <source>
        <strain evidence="7">CBS 690.94</strain>
    </source>
</reference>
<dbReference type="CDD" id="cd00609">
    <property type="entry name" value="AAT_like"/>
    <property type="match status" value="1"/>
</dbReference>
<proteinExistence type="inferred from homology"/>
<dbReference type="Proteomes" id="UP000799764">
    <property type="component" value="Unassembled WGS sequence"/>
</dbReference>